<evidence type="ECO:0000313" key="2">
    <source>
        <dbReference type="EMBL" id="EME27849.1"/>
    </source>
</evidence>
<dbReference type="KEGG" id="gsl:Gasu_46690"/>
<dbReference type="Pfam" id="PF00561">
    <property type="entry name" value="Abhydrolase_1"/>
    <property type="match status" value="1"/>
</dbReference>
<dbReference type="eggNOG" id="KOG1454">
    <property type="taxonomic scope" value="Eukaryota"/>
</dbReference>
<dbReference type="RefSeq" id="XP_005704369.1">
    <property type="nucleotide sequence ID" value="XM_005704312.1"/>
</dbReference>
<dbReference type="Gramene" id="EME27849">
    <property type="protein sequence ID" value="EME27849"/>
    <property type="gene ID" value="Gasu_46690"/>
</dbReference>
<dbReference type="PANTHER" id="PTHR43689:SF8">
    <property type="entry name" value="ALPHA_BETA-HYDROLASES SUPERFAMILY PROTEIN"/>
    <property type="match status" value="1"/>
</dbReference>
<dbReference type="InterPro" id="IPR036063">
    <property type="entry name" value="Smr_dom_sf"/>
</dbReference>
<dbReference type="AlphaFoldDB" id="M2XWQ8"/>
<dbReference type="InterPro" id="IPR002625">
    <property type="entry name" value="Smr_dom"/>
</dbReference>
<dbReference type="PANTHER" id="PTHR43689">
    <property type="entry name" value="HYDROLASE"/>
    <property type="match status" value="1"/>
</dbReference>
<dbReference type="InterPro" id="IPR000073">
    <property type="entry name" value="AB_hydrolase_1"/>
</dbReference>
<protein>
    <submittedName>
        <fullName evidence="2">Alpha/beta hydrolase domain-containing protein</fullName>
    </submittedName>
</protein>
<dbReference type="SUPFAM" id="SSF53474">
    <property type="entry name" value="alpha/beta-Hydrolases"/>
    <property type="match status" value="1"/>
</dbReference>
<proteinExistence type="predicted"/>
<reference evidence="3" key="1">
    <citation type="journal article" date="2013" name="Science">
        <title>Gene transfer from bacteria and archaea facilitated evolution of an extremophilic eukaryote.</title>
        <authorList>
            <person name="Schonknecht G."/>
            <person name="Chen W.H."/>
            <person name="Ternes C.M."/>
            <person name="Barbier G.G."/>
            <person name="Shrestha R.P."/>
            <person name="Stanke M."/>
            <person name="Brautigam A."/>
            <person name="Baker B.J."/>
            <person name="Banfield J.F."/>
            <person name="Garavito R.M."/>
            <person name="Carr K."/>
            <person name="Wilkerson C."/>
            <person name="Rensing S.A."/>
            <person name="Gagneul D."/>
            <person name="Dickenson N.E."/>
            <person name="Oesterhelt C."/>
            <person name="Lercher M.J."/>
            <person name="Weber A.P."/>
        </authorList>
    </citation>
    <scope>NUCLEOTIDE SEQUENCE [LARGE SCALE GENOMIC DNA]</scope>
    <source>
        <strain evidence="3">074W</strain>
    </source>
</reference>
<dbReference type="Gene3D" id="3.40.50.1820">
    <property type="entry name" value="alpha/beta hydrolase"/>
    <property type="match status" value="1"/>
</dbReference>
<dbReference type="InterPro" id="IPR029058">
    <property type="entry name" value="AB_hydrolase_fold"/>
</dbReference>
<dbReference type="Gene3D" id="3.30.1370.110">
    <property type="match status" value="1"/>
</dbReference>
<accession>M2XWQ8</accession>
<dbReference type="PROSITE" id="PS50828">
    <property type="entry name" value="SMR"/>
    <property type="match status" value="1"/>
</dbReference>
<evidence type="ECO:0000259" key="1">
    <source>
        <dbReference type="PROSITE" id="PS50828"/>
    </source>
</evidence>
<keyword evidence="2" id="KW-0378">Hydrolase</keyword>
<dbReference type="EMBL" id="KB454527">
    <property type="protein sequence ID" value="EME27849.1"/>
    <property type="molecule type" value="Genomic_DNA"/>
</dbReference>
<dbReference type="GeneID" id="17086730"/>
<keyword evidence="3" id="KW-1185">Reference proteome</keyword>
<dbReference type="Pfam" id="PF01713">
    <property type="entry name" value="Smr"/>
    <property type="match status" value="1"/>
</dbReference>
<organism evidence="2 3">
    <name type="scientific">Galdieria sulphuraria</name>
    <name type="common">Red alga</name>
    <dbReference type="NCBI Taxonomy" id="130081"/>
    <lineage>
        <taxon>Eukaryota</taxon>
        <taxon>Rhodophyta</taxon>
        <taxon>Bangiophyceae</taxon>
        <taxon>Galdieriales</taxon>
        <taxon>Galdieriaceae</taxon>
        <taxon>Galdieria</taxon>
    </lineage>
</organism>
<dbReference type="OrthoDB" id="4870at2759"/>
<sequence length="777" mass="89854">MVHVAFRVSEQYLLLYSIFKHKRTCKYSSFGSFWRCCKEPLSNSSKRSVNSSNHSKWNPAVLVRFARRWLPSKEILRRWREPELMMPTAGQPSRPGRRLPVLEYTQDILKPLQRLKAITKFIRKTRVERKDLASANSVFCMVGVADNTIPIELHCIVENQRSAFVSERVTKDSIDTILLHGLLANNFAWRNIQKQLSEMTGGFSVAYDRPPFGFSSRPPRASWKDKEYNPYKLDYGVTLTRQVRDYFHLENVVLVGHSAGGTVALMSSLKEPQHMRGLVLISPAVRISYSRTLSSKFLKQYYRSILRTPLLGRRIMRSRLLRYRTPKGMQELLQRNVYHSDVFESQEFVEGYLKPFLLPGWDQALVEMALSFEAFDLIPQLEQLKLPTLVIYGEHDHVIPRQDILDLRDALVDCELHVVQNCGHLPMEEKPGDVLALMKSWFEKKKNTCRKAVCTEASVDKRAEEAYLENIQRLVSGNKNLDSDTITAVESFCNFDPKRTYETLLELFEEQKGKEENFGELETTCPTTKTTSWAEVSLADRLKARLLKEKYSFASEDWIIDVLHFYEGSMEQAETFLLESYPLDDPNMLLERVEETAKENKSLSCIASYLRDLDALRISSEQQKNALGDKQVYNVVQSIFEKSRKFWNQYLMLGRLASVTKKNYYSERAKEMKHLFELYSSQALLELTRRNSFSSNPVLDLHGFFVEEALFLLESKIRLMKQATTRRPLVIQCITGKGNSSVSGSRLRPAVEKYCKEHCLVYKLEEGAVVIYVGLQR</sequence>
<gene>
    <name evidence="2" type="ORF">Gasu_46690</name>
</gene>
<dbReference type="Proteomes" id="UP000030680">
    <property type="component" value="Unassembled WGS sequence"/>
</dbReference>
<name>M2XWQ8_GALSU</name>
<evidence type="ECO:0000313" key="3">
    <source>
        <dbReference type="Proteomes" id="UP000030680"/>
    </source>
</evidence>
<dbReference type="STRING" id="130081.M2XWQ8"/>
<dbReference type="SMART" id="SM00463">
    <property type="entry name" value="SMR"/>
    <property type="match status" value="1"/>
</dbReference>
<dbReference type="SUPFAM" id="SSF160443">
    <property type="entry name" value="SMR domain-like"/>
    <property type="match status" value="1"/>
</dbReference>
<dbReference type="GO" id="GO:0016787">
    <property type="term" value="F:hydrolase activity"/>
    <property type="evidence" value="ECO:0007669"/>
    <property type="project" value="UniProtKB-KW"/>
</dbReference>
<feature type="domain" description="Smr" evidence="1">
    <location>
        <begin position="699"/>
        <end position="776"/>
    </location>
</feature>